<comment type="subcellular location">
    <subcellularLocation>
        <location evidence="1">Membrane</location>
        <topology evidence="1">Multi-pass membrane protein</topology>
    </subcellularLocation>
</comment>
<protein>
    <submittedName>
        <fullName evidence="7">S13A2-like protein</fullName>
    </submittedName>
</protein>
<evidence type="ECO:0000313" key="7">
    <source>
        <dbReference type="EMBL" id="WAR01094.1"/>
    </source>
</evidence>
<feature type="transmembrane region" description="Helical" evidence="6">
    <location>
        <begin position="329"/>
        <end position="346"/>
    </location>
</feature>
<evidence type="ECO:0000256" key="3">
    <source>
        <dbReference type="ARBA" id="ARBA00022692"/>
    </source>
</evidence>
<feature type="transmembrane region" description="Helical" evidence="6">
    <location>
        <begin position="367"/>
        <end position="389"/>
    </location>
</feature>
<feature type="transmembrane region" description="Helical" evidence="6">
    <location>
        <begin position="91"/>
        <end position="110"/>
    </location>
</feature>
<name>A0ABY7DW18_MYAAR</name>
<dbReference type="EMBL" id="CP111015">
    <property type="protein sequence ID" value="WAR01094.1"/>
    <property type="molecule type" value="Genomic_DNA"/>
</dbReference>
<dbReference type="Pfam" id="PF00939">
    <property type="entry name" value="Na_sulph_symp"/>
    <property type="match status" value="1"/>
</dbReference>
<evidence type="ECO:0000256" key="5">
    <source>
        <dbReference type="ARBA" id="ARBA00023136"/>
    </source>
</evidence>
<evidence type="ECO:0000256" key="4">
    <source>
        <dbReference type="ARBA" id="ARBA00022989"/>
    </source>
</evidence>
<evidence type="ECO:0000256" key="1">
    <source>
        <dbReference type="ARBA" id="ARBA00004141"/>
    </source>
</evidence>
<keyword evidence="5 6" id="KW-0472">Membrane</keyword>
<sequence>MKRMKGQLDRLLTIGLIDALKSYTRIYTVNGAMTVRNFFRDLLYLKDILIVVLTPIILLPFLLVDGAGEVGKCAYCVCMMAIFWITEALPIAVTSLIPVFLFPIVGILSVKDTSHEYINDTNMLFVGGLIVAAAIEHWNIHRRIALKILLKVGSEAKCNTATTAMMVPIANAILMQLKNTEDEYKNNNVLENNTNESFTRLCKCLTLSIAYAANCGGIGSLTGTGPNLVMKGQLDIVLEEYGITQSTITFASWMGFGVPLNCCGSSNPEREARVKAAIQREYVKLGPITFGQGAVLGHFIILAILWVTRDMGGEYGWGKLFKEGYVKDGVPAVFIATLLFIFPSKVPEAFCRRIDGTREPLKPLLSWRAAVEKVPWGVVFLLGGGFAMAKASKESGLSAWVGEKLSVLDFLEPWVLNLVLCYIIAAMTEVTSNTATCTLMMPILANLAVHLRQSPIYLMYPTAIATSFAFMLPVATPPNAVIFSYGYVKVTDMVKAGFVLNVICVLVLIGFTETLGNSLFDFHTLPPEIASHYNDTA</sequence>
<evidence type="ECO:0000256" key="2">
    <source>
        <dbReference type="ARBA" id="ARBA00006772"/>
    </source>
</evidence>
<feature type="transmembrane region" description="Helical" evidence="6">
    <location>
        <begin position="496"/>
        <end position="515"/>
    </location>
</feature>
<feature type="transmembrane region" description="Helical" evidence="6">
    <location>
        <begin position="457"/>
        <end position="476"/>
    </location>
</feature>
<organism evidence="7 8">
    <name type="scientific">Mya arenaria</name>
    <name type="common">Soft-shell clam</name>
    <dbReference type="NCBI Taxonomy" id="6604"/>
    <lineage>
        <taxon>Eukaryota</taxon>
        <taxon>Metazoa</taxon>
        <taxon>Spiralia</taxon>
        <taxon>Lophotrochozoa</taxon>
        <taxon>Mollusca</taxon>
        <taxon>Bivalvia</taxon>
        <taxon>Autobranchia</taxon>
        <taxon>Heteroconchia</taxon>
        <taxon>Euheterodonta</taxon>
        <taxon>Imparidentia</taxon>
        <taxon>Neoheterodontei</taxon>
        <taxon>Myida</taxon>
        <taxon>Myoidea</taxon>
        <taxon>Myidae</taxon>
        <taxon>Mya</taxon>
    </lineage>
</organism>
<dbReference type="PANTHER" id="PTHR10283:SF135">
    <property type="entry name" value="SOLUTE CARRIER FAMILY 13 MEMBER 5"/>
    <property type="match status" value="1"/>
</dbReference>
<accession>A0ABY7DW18</accession>
<keyword evidence="3 6" id="KW-0812">Transmembrane</keyword>
<dbReference type="InterPro" id="IPR001898">
    <property type="entry name" value="SLC13A/DASS"/>
</dbReference>
<proteinExistence type="inferred from homology"/>
<keyword evidence="8" id="KW-1185">Reference proteome</keyword>
<comment type="similarity">
    <text evidence="2">Belongs to the SLC13A/DASS transporter (TC 2.A.47) family. NADC subfamily.</text>
</comment>
<dbReference type="Proteomes" id="UP001164746">
    <property type="component" value="Chromosome 4"/>
</dbReference>
<dbReference type="CDD" id="cd01115">
    <property type="entry name" value="SLC13_permease"/>
    <property type="match status" value="1"/>
</dbReference>
<gene>
    <name evidence="7" type="ORF">MAR_007652</name>
</gene>
<feature type="transmembrane region" description="Helical" evidence="6">
    <location>
        <begin position="43"/>
        <end position="63"/>
    </location>
</feature>
<evidence type="ECO:0000313" key="8">
    <source>
        <dbReference type="Proteomes" id="UP001164746"/>
    </source>
</evidence>
<keyword evidence="4 6" id="KW-1133">Transmembrane helix</keyword>
<dbReference type="PANTHER" id="PTHR10283">
    <property type="entry name" value="SOLUTE CARRIER FAMILY 13 MEMBER"/>
    <property type="match status" value="1"/>
</dbReference>
<evidence type="ECO:0000256" key="6">
    <source>
        <dbReference type="SAM" id="Phobius"/>
    </source>
</evidence>
<feature type="transmembrane region" description="Helical" evidence="6">
    <location>
        <begin position="414"/>
        <end position="445"/>
    </location>
</feature>
<feature type="transmembrane region" description="Helical" evidence="6">
    <location>
        <begin position="288"/>
        <end position="309"/>
    </location>
</feature>
<reference evidence="7" key="1">
    <citation type="submission" date="2022-11" db="EMBL/GenBank/DDBJ databases">
        <title>Centuries of genome instability and evolution in soft-shell clam transmissible cancer (bioRxiv).</title>
        <authorList>
            <person name="Hart S.F.M."/>
            <person name="Yonemitsu M.A."/>
            <person name="Giersch R.M."/>
            <person name="Beal B.F."/>
            <person name="Arriagada G."/>
            <person name="Davis B.W."/>
            <person name="Ostrander E.A."/>
            <person name="Goff S.P."/>
            <person name="Metzger M.J."/>
        </authorList>
    </citation>
    <scope>NUCLEOTIDE SEQUENCE</scope>
    <source>
        <strain evidence="7">MELC-2E11</strain>
        <tissue evidence="7">Siphon/mantle</tissue>
    </source>
</reference>